<dbReference type="EMBL" id="CM046400">
    <property type="protein sequence ID" value="KAI8525567.1"/>
    <property type="molecule type" value="Genomic_DNA"/>
</dbReference>
<comment type="caution">
    <text evidence="1">The sequence shown here is derived from an EMBL/GenBank/DDBJ whole genome shotgun (WGS) entry which is preliminary data.</text>
</comment>
<keyword evidence="2" id="KW-1185">Reference proteome</keyword>
<dbReference type="Proteomes" id="UP001062846">
    <property type="component" value="Chromosome 13"/>
</dbReference>
<gene>
    <name evidence="1" type="ORF">RHMOL_Rhmol13G0240500</name>
</gene>
<protein>
    <submittedName>
        <fullName evidence="1">Uncharacterized protein</fullName>
    </submittedName>
</protein>
<name>A0ACC0LB55_RHOML</name>
<sequence length="491" mass="56000">MAEEEEGQWTLEVTPTWAVATVCFVLIAVSLLIEYCLHLLAKYFKKQRRKSLIQALDKIKSDLMLLGFISLLLTVCEKPIANICIPRSVGETFIPCPRMKSDGEEESKCEEQGKLSLLSRKGVQELQLLIFAVAFFHVFSSFLTFSLGIAKMKRWESWEAETRTMEYQFSNGLFPSAILQIRLKSRLFHSSTWIHYGPFRRRKQLRFPKVFKKSFGKRLWSSGGNKLLDLDLFSSFHIPKCTCVLQLFLASLHSIGGKRTDLIKKMLLIVGTKLQGIITRMCVDTNDKSHVVRGTLLVRPSDHYFWFGRPKLLLHLMHFILFQNSFQLAFFTWTWFKFGIRSCFHHEIEDIVIKLVMGLLVHILCGYVTLPLYALVTQMGTSMRKAVFTEGVAEGLKRWRVKAKKKVALRNNSARRSLDASITSLDTSASFRTVDGVSFRVELVNRFGHAPDTEFSAVEVGEDDSVGLVAAETTEHQKLSSFEGFDLGKTP</sequence>
<reference evidence="1" key="1">
    <citation type="submission" date="2022-02" db="EMBL/GenBank/DDBJ databases">
        <title>Plant Genome Project.</title>
        <authorList>
            <person name="Zhang R.-G."/>
        </authorList>
    </citation>
    <scope>NUCLEOTIDE SEQUENCE</scope>
    <source>
        <strain evidence="1">AT1</strain>
    </source>
</reference>
<evidence type="ECO:0000313" key="2">
    <source>
        <dbReference type="Proteomes" id="UP001062846"/>
    </source>
</evidence>
<evidence type="ECO:0000313" key="1">
    <source>
        <dbReference type="EMBL" id="KAI8525567.1"/>
    </source>
</evidence>
<accession>A0ACC0LB55</accession>
<proteinExistence type="predicted"/>
<organism evidence="1 2">
    <name type="scientific">Rhododendron molle</name>
    <name type="common">Chinese azalea</name>
    <name type="synonym">Azalea mollis</name>
    <dbReference type="NCBI Taxonomy" id="49168"/>
    <lineage>
        <taxon>Eukaryota</taxon>
        <taxon>Viridiplantae</taxon>
        <taxon>Streptophyta</taxon>
        <taxon>Embryophyta</taxon>
        <taxon>Tracheophyta</taxon>
        <taxon>Spermatophyta</taxon>
        <taxon>Magnoliopsida</taxon>
        <taxon>eudicotyledons</taxon>
        <taxon>Gunneridae</taxon>
        <taxon>Pentapetalae</taxon>
        <taxon>asterids</taxon>
        <taxon>Ericales</taxon>
        <taxon>Ericaceae</taxon>
        <taxon>Ericoideae</taxon>
        <taxon>Rhodoreae</taxon>
        <taxon>Rhododendron</taxon>
    </lineage>
</organism>